<sequence>MMDSKGKTKRIDSSQYSLFSLFFVHTYVYTSYINEISRFITNRDISMSYYFRSLT</sequence>
<dbReference type="AlphaFoldDB" id="A0A174FLV8"/>
<evidence type="ECO:0000313" key="1">
    <source>
        <dbReference type="EMBL" id="CUO49806.1"/>
    </source>
</evidence>
<name>A0A174FLV8_9BACE</name>
<accession>A0A6N2XPW4</accession>
<accession>A0A174FLV8</accession>
<reference evidence="1 3" key="1">
    <citation type="submission" date="2015-09" db="EMBL/GenBank/DDBJ databases">
        <authorList>
            <consortium name="Pathogen Informatics"/>
        </authorList>
    </citation>
    <scope>NUCLEOTIDE SEQUENCE [LARGE SCALE GENOMIC DNA]</scope>
    <source>
        <strain evidence="1 3">2789STDY5834846</strain>
    </source>
</reference>
<protein>
    <submittedName>
        <fullName evidence="1">Uncharacterized protein</fullName>
    </submittedName>
</protein>
<gene>
    <name evidence="2" type="ORF">BFLFYP10_04951</name>
    <name evidence="1" type="ORF">ERS852461_00388</name>
</gene>
<reference evidence="2" key="2">
    <citation type="submission" date="2019-11" db="EMBL/GenBank/DDBJ databases">
        <authorList>
            <person name="Feng L."/>
        </authorList>
    </citation>
    <scope>NUCLEOTIDE SEQUENCE</scope>
    <source>
        <strain evidence="2">BfaecisLFYP10</strain>
    </source>
</reference>
<organism evidence="1 3">
    <name type="scientific">Bacteroides faecis</name>
    <dbReference type="NCBI Taxonomy" id="674529"/>
    <lineage>
        <taxon>Bacteria</taxon>
        <taxon>Pseudomonadati</taxon>
        <taxon>Bacteroidota</taxon>
        <taxon>Bacteroidia</taxon>
        <taxon>Bacteroidales</taxon>
        <taxon>Bacteroidaceae</taxon>
        <taxon>Bacteroides</taxon>
    </lineage>
</organism>
<dbReference type="EMBL" id="CACRSZ010000099">
    <property type="protein sequence ID" value="VYT55228.1"/>
    <property type="molecule type" value="Genomic_DNA"/>
</dbReference>
<evidence type="ECO:0000313" key="3">
    <source>
        <dbReference type="Proteomes" id="UP000095606"/>
    </source>
</evidence>
<proteinExistence type="predicted"/>
<dbReference type="Proteomes" id="UP000095606">
    <property type="component" value="Unassembled WGS sequence"/>
</dbReference>
<dbReference type="EMBL" id="CZAE01000002">
    <property type="protein sequence ID" value="CUO49806.1"/>
    <property type="molecule type" value="Genomic_DNA"/>
</dbReference>
<evidence type="ECO:0000313" key="2">
    <source>
        <dbReference type="EMBL" id="VYT55228.1"/>
    </source>
</evidence>